<reference evidence="6" key="1">
    <citation type="submission" date="2021-08" db="EMBL/GenBank/DDBJ databases">
        <title>WGS assembly of Ceratopteris richardii.</title>
        <authorList>
            <person name="Marchant D.B."/>
            <person name="Chen G."/>
            <person name="Jenkins J."/>
            <person name="Shu S."/>
            <person name="Leebens-Mack J."/>
            <person name="Grimwood J."/>
            <person name="Schmutz J."/>
            <person name="Soltis P."/>
            <person name="Soltis D."/>
            <person name="Chen Z.-H."/>
        </authorList>
    </citation>
    <scope>NUCLEOTIDE SEQUENCE</scope>
    <source>
        <strain evidence="6">Whitten #5841</strain>
        <tissue evidence="6">Leaf</tissue>
    </source>
</reference>
<dbReference type="InterPro" id="IPR004910">
    <property type="entry name" value="Yippee/Mis18/Cereblon"/>
</dbReference>
<protein>
    <recommendedName>
        <fullName evidence="4">Protein yippee-like</fullName>
    </recommendedName>
</protein>
<keyword evidence="2" id="KW-0479">Metal-binding</keyword>
<accession>A0A8T2R4Z0</accession>
<organism evidence="6 7">
    <name type="scientific">Ceratopteris richardii</name>
    <name type="common">Triangle waterfern</name>
    <dbReference type="NCBI Taxonomy" id="49495"/>
    <lineage>
        <taxon>Eukaryota</taxon>
        <taxon>Viridiplantae</taxon>
        <taxon>Streptophyta</taxon>
        <taxon>Embryophyta</taxon>
        <taxon>Tracheophyta</taxon>
        <taxon>Polypodiopsida</taxon>
        <taxon>Polypodiidae</taxon>
        <taxon>Polypodiales</taxon>
        <taxon>Pteridineae</taxon>
        <taxon>Pteridaceae</taxon>
        <taxon>Parkerioideae</taxon>
        <taxon>Ceratopteris</taxon>
    </lineage>
</organism>
<dbReference type="Pfam" id="PF03226">
    <property type="entry name" value="Yippee-Mis18"/>
    <property type="match status" value="1"/>
</dbReference>
<keyword evidence="7" id="KW-1185">Reference proteome</keyword>
<dbReference type="OrthoDB" id="6407410at2759"/>
<gene>
    <name evidence="6" type="ORF">KP509_30G056900</name>
</gene>
<dbReference type="GO" id="GO:0046872">
    <property type="term" value="F:metal ion binding"/>
    <property type="evidence" value="ECO:0007669"/>
    <property type="project" value="UniProtKB-KW"/>
</dbReference>
<name>A0A8T2R4Z0_CERRI</name>
<feature type="domain" description="Yippee" evidence="5">
    <location>
        <begin position="12"/>
        <end position="109"/>
    </location>
</feature>
<evidence type="ECO:0000313" key="7">
    <source>
        <dbReference type="Proteomes" id="UP000825935"/>
    </source>
</evidence>
<dbReference type="PANTHER" id="PTHR13848">
    <property type="entry name" value="PROTEIN YIPPEE-LIKE CG15309-RELATED"/>
    <property type="match status" value="1"/>
</dbReference>
<keyword evidence="3" id="KW-0862">Zinc</keyword>
<evidence type="ECO:0000256" key="4">
    <source>
        <dbReference type="RuleBase" id="RU110713"/>
    </source>
</evidence>
<dbReference type="PROSITE" id="PS51792">
    <property type="entry name" value="YIPPEE"/>
    <property type="match status" value="1"/>
</dbReference>
<dbReference type="InterPro" id="IPR039058">
    <property type="entry name" value="Yippee_fam"/>
</dbReference>
<comment type="caution">
    <text evidence="6">The sequence shown here is derived from an EMBL/GenBank/DDBJ whole genome shotgun (WGS) entry which is preliminary data.</text>
</comment>
<evidence type="ECO:0000256" key="3">
    <source>
        <dbReference type="ARBA" id="ARBA00022833"/>
    </source>
</evidence>
<evidence type="ECO:0000256" key="1">
    <source>
        <dbReference type="ARBA" id="ARBA00005613"/>
    </source>
</evidence>
<evidence type="ECO:0000313" key="6">
    <source>
        <dbReference type="EMBL" id="KAH7290603.1"/>
    </source>
</evidence>
<evidence type="ECO:0000259" key="5">
    <source>
        <dbReference type="PROSITE" id="PS51792"/>
    </source>
</evidence>
<dbReference type="AlphaFoldDB" id="A0A8T2R4Z0"/>
<proteinExistence type="inferred from homology"/>
<dbReference type="Proteomes" id="UP000825935">
    <property type="component" value="Chromosome 30"/>
</dbReference>
<sequence length="127" mass="14339">MGRVYLVYLNGKIYSCRFCHSHLANFGDLVSRGFQCKKGKAYLFDSVVNVSTGPMEDRTMTTGLHTVSDIYCNSCRQVVGWKYEKAYERSQKYKEGKFILERARVECRAASGLLSEGNPTNSDADDV</sequence>
<comment type="similarity">
    <text evidence="1 4">Belongs to the yippee family.</text>
</comment>
<dbReference type="InterPro" id="IPR034751">
    <property type="entry name" value="Yippee"/>
</dbReference>
<dbReference type="EMBL" id="CM035435">
    <property type="protein sequence ID" value="KAH7290603.1"/>
    <property type="molecule type" value="Genomic_DNA"/>
</dbReference>
<evidence type="ECO:0000256" key="2">
    <source>
        <dbReference type="ARBA" id="ARBA00022723"/>
    </source>
</evidence>